<dbReference type="EMBL" id="VDGG01000003">
    <property type="protein sequence ID" value="TQR18259.1"/>
    <property type="molecule type" value="Genomic_DNA"/>
</dbReference>
<dbReference type="InterPro" id="IPR007387">
    <property type="entry name" value="TRAP_DctQ"/>
</dbReference>
<evidence type="ECO:0000256" key="1">
    <source>
        <dbReference type="ARBA" id="ARBA00004429"/>
    </source>
</evidence>
<keyword evidence="2" id="KW-0813">Transport</keyword>
<dbReference type="AlphaFoldDB" id="A0A544TLE2"/>
<dbReference type="GO" id="GO:0015740">
    <property type="term" value="P:C4-dicarboxylate transport"/>
    <property type="evidence" value="ECO:0007669"/>
    <property type="project" value="TreeGrafter"/>
</dbReference>
<keyword evidence="4" id="KW-0997">Cell inner membrane</keyword>
<comment type="caution">
    <text evidence="11">The sequence shown here is derived from an EMBL/GenBank/DDBJ whole genome shotgun (WGS) entry which is preliminary data.</text>
</comment>
<keyword evidence="3" id="KW-1003">Cell membrane</keyword>
<sequence length="162" mass="18664">MGKIIERILGLLTVLSFAGVIITVTIQIMSRYLPYTAIWTEELTRYFFLYAICFGAPLALLRNEFINVDLILNRMSNAFRRYYEIVIYIAILLLCAVMIYEGYRFTLIGHSQTSATMPFQMSFIHAAILIMSMFLAVYSVVKIVHLIRNEQDYSQDFGGEDS</sequence>
<name>A0A544TLE2_9BACI</name>
<keyword evidence="7 9" id="KW-0472">Membrane</keyword>
<dbReference type="PANTHER" id="PTHR35011:SF5">
    <property type="entry name" value="SIALIC ACID TRAP TRANSPORTER SMALL PERMEASE PROTEIN SIAQ"/>
    <property type="match status" value="1"/>
</dbReference>
<evidence type="ECO:0000313" key="11">
    <source>
        <dbReference type="EMBL" id="TQR18259.1"/>
    </source>
</evidence>
<feature type="transmembrane region" description="Helical" evidence="9">
    <location>
        <begin position="82"/>
        <end position="103"/>
    </location>
</feature>
<feature type="transmembrane region" description="Helical" evidence="9">
    <location>
        <begin position="7"/>
        <end position="28"/>
    </location>
</feature>
<evidence type="ECO:0000259" key="10">
    <source>
        <dbReference type="Pfam" id="PF04290"/>
    </source>
</evidence>
<keyword evidence="5 9" id="KW-0812">Transmembrane</keyword>
<dbReference type="GO" id="GO:0022857">
    <property type="term" value="F:transmembrane transporter activity"/>
    <property type="evidence" value="ECO:0007669"/>
    <property type="project" value="TreeGrafter"/>
</dbReference>
<dbReference type="RefSeq" id="WP_142605199.1">
    <property type="nucleotide sequence ID" value="NZ_VDGG01000003.1"/>
</dbReference>
<keyword evidence="6 9" id="KW-1133">Transmembrane helix</keyword>
<organism evidence="11 12">
    <name type="scientific">Psychrobacillus soli</name>
    <dbReference type="NCBI Taxonomy" id="1543965"/>
    <lineage>
        <taxon>Bacteria</taxon>
        <taxon>Bacillati</taxon>
        <taxon>Bacillota</taxon>
        <taxon>Bacilli</taxon>
        <taxon>Bacillales</taxon>
        <taxon>Bacillaceae</taxon>
        <taxon>Psychrobacillus</taxon>
    </lineage>
</organism>
<evidence type="ECO:0000256" key="5">
    <source>
        <dbReference type="ARBA" id="ARBA00022692"/>
    </source>
</evidence>
<accession>A0A544TLE2</accession>
<evidence type="ECO:0000256" key="9">
    <source>
        <dbReference type="SAM" id="Phobius"/>
    </source>
</evidence>
<dbReference type="Proteomes" id="UP000318937">
    <property type="component" value="Unassembled WGS sequence"/>
</dbReference>
<comment type="subcellular location">
    <subcellularLocation>
        <location evidence="1">Cell inner membrane</location>
        <topology evidence="1">Multi-pass membrane protein</topology>
    </subcellularLocation>
</comment>
<evidence type="ECO:0000256" key="4">
    <source>
        <dbReference type="ARBA" id="ARBA00022519"/>
    </source>
</evidence>
<protein>
    <submittedName>
        <fullName evidence="11">TRAP transporter small permease</fullName>
    </submittedName>
</protein>
<dbReference type="PANTHER" id="PTHR35011">
    <property type="entry name" value="2,3-DIKETO-L-GULONATE TRAP TRANSPORTER SMALL PERMEASE PROTEIN YIAM"/>
    <property type="match status" value="1"/>
</dbReference>
<comment type="similarity">
    <text evidence="8">Belongs to the TRAP transporter small permease family.</text>
</comment>
<evidence type="ECO:0000256" key="3">
    <source>
        <dbReference type="ARBA" id="ARBA00022475"/>
    </source>
</evidence>
<evidence type="ECO:0000256" key="6">
    <source>
        <dbReference type="ARBA" id="ARBA00022989"/>
    </source>
</evidence>
<proteinExistence type="inferred from homology"/>
<evidence type="ECO:0000313" key="12">
    <source>
        <dbReference type="Proteomes" id="UP000318937"/>
    </source>
</evidence>
<reference evidence="11 12" key="1">
    <citation type="submission" date="2019-05" db="EMBL/GenBank/DDBJ databases">
        <title>Psychrobacillus vulpis sp. nov., a new species isolated from feces of a red fox that inhabits in The Tablas de Daimiel Natural Park, Albacete, Spain.</title>
        <authorList>
            <person name="Rodriguez M."/>
            <person name="Reina J.C."/>
            <person name="Bejar V."/>
            <person name="Llamas I."/>
        </authorList>
    </citation>
    <scope>NUCLEOTIDE SEQUENCE [LARGE SCALE GENOMIC DNA]</scope>
    <source>
        <strain evidence="11 12">NHI-2</strain>
    </source>
</reference>
<feature type="transmembrane region" description="Helical" evidence="9">
    <location>
        <begin position="43"/>
        <end position="61"/>
    </location>
</feature>
<feature type="transmembrane region" description="Helical" evidence="9">
    <location>
        <begin position="123"/>
        <end position="141"/>
    </location>
</feature>
<gene>
    <name evidence="11" type="ORF">FG383_02135</name>
</gene>
<evidence type="ECO:0000256" key="7">
    <source>
        <dbReference type="ARBA" id="ARBA00023136"/>
    </source>
</evidence>
<dbReference type="OrthoDB" id="2086825at2"/>
<dbReference type="InterPro" id="IPR055348">
    <property type="entry name" value="DctQ"/>
</dbReference>
<dbReference type="GO" id="GO:0005886">
    <property type="term" value="C:plasma membrane"/>
    <property type="evidence" value="ECO:0007669"/>
    <property type="project" value="UniProtKB-SubCell"/>
</dbReference>
<feature type="domain" description="Tripartite ATP-independent periplasmic transporters DctQ component" evidence="10">
    <location>
        <begin position="21"/>
        <end position="148"/>
    </location>
</feature>
<evidence type="ECO:0000256" key="2">
    <source>
        <dbReference type="ARBA" id="ARBA00022448"/>
    </source>
</evidence>
<keyword evidence="12" id="KW-1185">Reference proteome</keyword>
<dbReference type="Pfam" id="PF04290">
    <property type="entry name" value="DctQ"/>
    <property type="match status" value="1"/>
</dbReference>
<evidence type="ECO:0000256" key="8">
    <source>
        <dbReference type="ARBA" id="ARBA00038436"/>
    </source>
</evidence>